<name>A0A2T0ZXL4_9ACTN</name>
<reference evidence="8 9" key="1">
    <citation type="submission" date="2018-03" db="EMBL/GenBank/DDBJ databases">
        <title>Genomic Encyclopedia of Archaeal and Bacterial Type Strains, Phase II (KMG-II): from individual species to whole genera.</title>
        <authorList>
            <person name="Goeker M."/>
        </authorList>
    </citation>
    <scope>NUCLEOTIDE SEQUENCE [LARGE SCALE GENOMIC DNA]</scope>
    <source>
        <strain evidence="8 9">DSM 100065</strain>
    </source>
</reference>
<dbReference type="EMBL" id="PVUE01000012">
    <property type="protein sequence ID" value="PRZ41096.1"/>
    <property type="molecule type" value="Genomic_DNA"/>
</dbReference>
<dbReference type="OrthoDB" id="5185234at2"/>
<proteinExistence type="predicted"/>
<evidence type="ECO:0000313" key="9">
    <source>
        <dbReference type="Proteomes" id="UP000237752"/>
    </source>
</evidence>
<evidence type="ECO:0000259" key="7">
    <source>
        <dbReference type="Pfam" id="PF00482"/>
    </source>
</evidence>
<keyword evidence="3 6" id="KW-0812">Transmembrane</keyword>
<gene>
    <name evidence="8" type="ORF">CLV47_112129</name>
</gene>
<accession>A0A2T0ZXL4</accession>
<dbReference type="Pfam" id="PF00482">
    <property type="entry name" value="T2SSF"/>
    <property type="match status" value="1"/>
</dbReference>
<keyword evidence="9" id="KW-1185">Reference proteome</keyword>
<comment type="caution">
    <text evidence="8">The sequence shown here is derived from an EMBL/GenBank/DDBJ whole genome shotgun (WGS) entry which is preliminary data.</text>
</comment>
<dbReference type="PANTHER" id="PTHR35007">
    <property type="entry name" value="INTEGRAL MEMBRANE PROTEIN-RELATED"/>
    <property type="match status" value="1"/>
</dbReference>
<feature type="transmembrane region" description="Helical" evidence="6">
    <location>
        <begin position="134"/>
        <end position="156"/>
    </location>
</feature>
<feature type="transmembrane region" description="Helical" evidence="6">
    <location>
        <begin position="109"/>
        <end position="128"/>
    </location>
</feature>
<dbReference type="InterPro" id="IPR018076">
    <property type="entry name" value="T2SS_GspF_dom"/>
</dbReference>
<evidence type="ECO:0000256" key="3">
    <source>
        <dbReference type="ARBA" id="ARBA00022692"/>
    </source>
</evidence>
<keyword evidence="5 6" id="KW-0472">Membrane</keyword>
<dbReference type="AlphaFoldDB" id="A0A2T0ZXL4"/>
<evidence type="ECO:0000256" key="1">
    <source>
        <dbReference type="ARBA" id="ARBA00004651"/>
    </source>
</evidence>
<keyword evidence="2" id="KW-1003">Cell membrane</keyword>
<evidence type="ECO:0000256" key="6">
    <source>
        <dbReference type="SAM" id="Phobius"/>
    </source>
</evidence>
<dbReference type="GO" id="GO:0005886">
    <property type="term" value="C:plasma membrane"/>
    <property type="evidence" value="ECO:0007669"/>
    <property type="project" value="UniProtKB-SubCell"/>
</dbReference>
<protein>
    <submittedName>
        <fullName evidence="8">Tight adherence protein C</fullName>
    </submittedName>
</protein>
<keyword evidence="4 6" id="KW-1133">Transmembrane helix</keyword>
<evidence type="ECO:0000256" key="4">
    <source>
        <dbReference type="ARBA" id="ARBA00022989"/>
    </source>
</evidence>
<feature type="transmembrane region" description="Helical" evidence="6">
    <location>
        <begin position="6"/>
        <end position="23"/>
    </location>
</feature>
<comment type="subcellular location">
    <subcellularLocation>
        <location evidence="1">Cell membrane</location>
        <topology evidence="1">Multi-pass membrane protein</topology>
    </subcellularLocation>
</comment>
<evidence type="ECO:0000313" key="8">
    <source>
        <dbReference type="EMBL" id="PRZ41096.1"/>
    </source>
</evidence>
<dbReference type="Proteomes" id="UP000237752">
    <property type="component" value="Unassembled WGS sequence"/>
</dbReference>
<evidence type="ECO:0000256" key="5">
    <source>
        <dbReference type="ARBA" id="ARBA00023136"/>
    </source>
</evidence>
<feature type="transmembrane region" description="Helical" evidence="6">
    <location>
        <begin position="281"/>
        <end position="308"/>
    </location>
</feature>
<dbReference type="RefSeq" id="WP_106349744.1">
    <property type="nucleotide sequence ID" value="NZ_PVUE01000012.1"/>
</dbReference>
<sequence length="312" mass="33319">MSPLLIGAIIGALFAIGLLIIVFSSPPARPVKLEDRIAPYLREAPKPSALLAGTPASLPGAARRILLPRARSLSKVIDRWVGGSGSVRRRLRALDSAQTIEDFRLEQTVWASLGLVAGAVAGVAMTFVSPKFELVSVVLFAIGGAIGGLFGRDWWLSRQVRSREERILAEFPVVADLLALSVTAGEGPAGAIDRVSRLVGGELGQSLQGALAKVRTGMPLTEALEEFAKFSSLEPLTRFIDGIVIALERGTPLADVLRAQAVDVRENGKRRLLESGGRKELAMMVPVVFLLLPTTVIFALFPGLFAIVELSQ</sequence>
<evidence type="ECO:0000256" key="2">
    <source>
        <dbReference type="ARBA" id="ARBA00022475"/>
    </source>
</evidence>
<organism evidence="8 9">
    <name type="scientific">Antricoccus suffuscus</name>
    <dbReference type="NCBI Taxonomy" id="1629062"/>
    <lineage>
        <taxon>Bacteria</taxon>
        <taxon>Bacillati</taxon>
        <taxon>Actinomycetota</taxon>
        <taxon>Actinomycetes</taxon>
        <taxon>Geodermatophilales</taxon>
        <taxon>Antricoccaceae</taxon>
        <taxon>Antricoccus</taxon>
    </lineage>
</organism>
<feature type="domain" description="Type II secretion system protein GspF" evidence="7">
    <location>
        <begin position="175"/>
        <end position="300"/>
    </location>
</feature>
<dbReference type="PANTHER" id="PTHR35007:SF2">
    <property type="entry name" value="PILUS ASSEMBLE PROTEIN"/>
    <property type="match status" value="1"/>
</dbReference>